<name>A0AAV4YCN6_CAEEX</name>
<reference evidence="1 2" key="1">
    <citation type="submission" date="2021-06" db="EMBL/GenBank/DDBJ databases">
        <title>Caerostris extrusa draft genome.</title>
        <authorList>
            <person name="Kono N."/>
            <person name="Arakawa K."/>
        </authorList>
    </citation>
    <scope>NUCLEOTIDE SEQUENCE [LARGE SCALE GENOMIC DNA]</scope>
</reference>
<protein>
    <submittedName>
        <fullName evidence="1">Uncharacterized protein</fullName>
    </submittedName>
</protein>
<comment type="caution">
    <text evidence="1">The sequence shown here is derived from an EMBL/GenBank/DDBJ whole genome shotgun (WGS) entry which is preliminary data.</text>
</comment>
<accession>A0AAV4YCN6</accession>
<proteinExistence type="predicted"/>
<evidence type="ECO:0000313" key="2">
    <source>
        <dbReference type="Proteomes" id="UP001054945"/>
    </source>
</evidence>
<organism evidence="1 2">
    <name type="scientific">Caerostris extrusa</name>
    <name type="common">Bark spider</name>
    <name type="synonym">Caerostris bankana</name>
    <dbReference type="NCBI Taxonomy" id="172846"/>
    <lineage>
        <taxon>Eukaryota</taxon>
        <taxon>Metazoa</taxon>
        <taxon>Ecdysozoa</taxon>
        <taxon>Arthropoda</taxon>
        <taxon>Chelicerata</taxon>
        <taxon>Arachnida</taxon>
        <taxon>Araneae</taxon>
        <taxon>Araneomorphae</taxon>
        <taxon>Entelegynae</taxon>
        <taxon>Araneoidea</taxon>
        <taxon>Araneidae</taxon>
        <taxon>Caerostris</taxon>
    </lineage>
</organism>
<dbReference type="Proteomes" id="UP001054945">
    <property type="component" value="Unassembled WGS sequence"/>
</dbReference>
<keyword evidence="2" id="KW-1185">Reference proteome</keyword>
<sequence>MLKQSDNSRATYLNFCINLCRVVEWRRFNRLFLRHSALCIRLCSISMESIYRGYVLICKLFAGIHYYRSRALLPNAIIAGRRPKSTHYLRSLTTLTIGGKCKD</sequence>
<gene>
    <name evidence="1" type="ORF">CEXT_594751</name>
</gene>
<dbReference type="EMBL" id="BPLR01001709">
    <property type="protein sequence ID" value="GIZ04244.1"/>
    <property type="molecule type" value="Genomic_DNA"/>
</dbReference>
<dbReference type="AlphaFoldDB" id="A0AAV4YCN6"/>
<evidence type="ECO:0000313" key="1">
    <source>
        <dbReference type="EMBL" id="GIZ04244.1"/>
    </source>
</evidence>